<dbReference type="Gene3D" id="3.30.420.10">
    <property type="entry name" value="Ribonuclease H-like superfamily/Ribonuclease H"/>
    <property type="match status" value="1"/>
</dbReference>
<gene>
    <name evidence="2" type="ORF">BL253_24955</name>
</gene>
<organism evidence="2 3">
    <name type="scientific">Pseudofrankia asymbiotica</name>
    <dbReference type="NCBI Taxonomy" id="1834516"/>
    <lineage>
        <taxon>Bacteria</taxon>
        <taxon>Bacillati</taxon>
        <taxon>Actinomycetota</taxon>
        <taxon>Actinomycetes</taxon>
        <taxon>Frankiales</taxon>
        <taxon>Frankiaceae</taxon>
        <taxon>Pseudofrankia</taxon>
    </lineage>
</organism>
<evidence type="ECO:0000313" key="3">
    <source>
        <dbReference type="Proteomes" id="UP000188929"/>
    </source>
</evidence>
<comment type="caution">
    <text evidence="2">The sequence shown here is derived from an EMBL/GenBank/DDBJ whole genome shotgun (WGS) entry which is preliminary data.</text>
</comment>
<dbReference type="NCBIfam" id="NF033516">
    <property type="entry name" value="transpos_IS3"/>
    <property type="match status" value="1"/>
</dbReference>
<dbReference type="GO" id="GO:0015074">
    <property type="term" value="P:DNA integration"/>
    <property type="evidence" value="ECO:0007669"/>
    <property type="project" value="InterPro"/>
</dbReference>
<dbReference type="AlphaFoldDB" id="A0A1V2I607"/>
<accession>A0A1V2I607</accession>
<evidence type="ECO:0000259" key="1">
    <source>
        <dbReference type="PROSITE" id="PS50994"/>
    </source>
</evidence>
<reference evidence="3" key="1">
    <citation type="submission" date="2016-10" db="EMBL/GenBank/DDBJ databases">
        <title>Frankia sp. NRRL B-16386 Genome sequencing.</title>
        <authorList>
            <person name="Ghodhbane-Gtari F."/>
            <person name="Swanson E."/>
            <person name="Gueddou A."/>
            <person name="Hezbri K."/>
            <person name="Ktari K."/>
            <person name="Nouioui I."/>
            <person name="Morris K."/>
            <person name="Simpson S."/>
            <person name="Abebe-Akele F."/>
            <person name="Thomas K."/>
            <person name="Gtari M."/>
            <person name="Tisa L.S."/>
        </authorList>
    </citation>
    <scope>NUCLEOTIDE SEQUENCE [LARGE SCALE GENOMIC DNA]</scope>
    <source>
        <strain evidence="3">NRRL B-16386</strain>
    </source>
</reference>
<dbReference type="Pfam" id="PF00665">
    <property type="entry name" value="rve"/>
    <property type="match status" value="1"/>
</dbReference>
<evidence type="ECO:0000313" key="2">
    <source>
        <dbReference type="EMBL" id="ONH26434.1"/>
    </source>
</evidence>
<feature type="domain" description="Integrase catalytic" evidence="1">
    <location>
        <begin position="1"/>
        <end position="161"/>
    </location>
</feature>
<dbReference type="PROSITE" id="PS50994">
    <property type="entry name" value="INTEGRASE"/>
    <property type="match status" value="1"/>
</dbReference>
<dbReference type="InterPro" id="IPR050900">
    <property type="entry name" value="Transposase_IS3/IS150/IS904"/>
</dbReference>
<dbReference type="PANTHER" id="PTHR46889:SF4">
    <property type="entry name" value="TRANSPOSASE INSO FOR INSERTION SEQUENCE ELEMENT IS911B-RELATED"/>
    <property type="match status" value="1"/>
</dbReference>
<dbReference type="SUPFAM" id="SSF53098">
    <property type="entry name" value="Ribonuclease H-like"/>
    <property type="match status" value="1"/>
</dbReference>
<dbReference type="InterPro" id="IPR001584">
    <property type="entry name" value="Integrase_cat-core"/>
</dbReference>
<dbReference type="InterPro" id="IPR012337">
    <property type="entry name" value="RNaseH-like_sf"/>
</dbReference>
<sequence>MVDHAGRVMTQVMQPRWWQRRYIASVIDAFSRKVVGWAVADHMETDLVLDALKMAIARRRPPAGVVFHADRGSQYTSRRFVRFCRKKRIRNSVGRTGICYDNAAAESFWATLKKEFIHLHAFAGLGQLRAGVFDYIETYYNRRRLHSTIGYTTPAEYEEKFDREAVSAA</sequence>
<name>A0A1V2I607_9ACTN</name>
<dbReference type="InterPro" id="IPR048020">
    <property type="entry name" value="Transpos_IS3"/>
</dbReference>
<dbReference type="Proteomes" id="UP000188929">
    <property type="component" value="Unassembled WGS sequence"/>
</dbReference>
<keyword evidence="3" id="KW-1185">Reference proteome</keyword>
<dbReference type="EMBL" id="MOMC01000051">
    <property type="protein sequence ID" value="ONH26434.1"/>
    <property type="molecule type" value="Genomic_DNA"/>
</dbReference>
<dbReference type="PANTHER" id="PTHR46889">
    <property type="entry name" value="TRANSPOSASE INSF FOR INSERTION SEQUENCE IS3B-RELATED"/>
    <property type="match status" value="1"/>
</dbReference>
<dbReference type="GO" id="GO:0003676">
    <property type="term" value="F:nucleic acid binding"/>
    <property type="evidence" value="ECO:0007669"/>
    <property type="project" value="InterPro"/>
</dbReference>
<dbReference type="STRING" id="1834516.BL253_24955"/>
<protein>
    <recommendedName>
        <fullName evidence="1">Integrase catalytic domain-containing protein</fullName>
    </recommendedName>
</protein>
<dbReference type="Pfam" id="PF13333">
    <property type="entry name" value="rve_2"/>
    <property type="match status" value="1"/>
</dbReference>
<dbReference type="InterPro" id="IPR036397">
    <property type="entry name" value="RNaseH_sf"/>
</dbReference>
<proteinExistence type="predicted"/>